<evidence type="ECO:0000259" key="2">
    <source>
        <dbReference type="Pfam" id="PF07364"/>
    </source>
</evidence>
<sequence>MTKKRVAIVGLYNESNTFCKKGTEWSDFEDGHLLVGREILDEYVDAFHEIGGFIEGVMDSNMELLPVFFAEATPGGIIGRECYERLKASLIEGIKSVLPLDAVYVVAHGAAVSETERDMDGDWLSAVRTCVRDDTCIVGSLDPHANVSQKMLDATDALLAYRTNPHLDQRETGLRVAILLRKMLFDNMKIKQELIQFPASMSIEQQETDVEPCLSLYRELNEIVSRNDGYDMSFILGFPYADVLEMGSSIVLLSERDVNTTGLKDKLKACVASYYDRFVGARVTIEAVLDRHWQKPLLVLDMGDNVGGGAMGNSSYVLDKMEERHIQNVYCCIYAPELVLEMDKLALGTELDISFSTYNPVNAKAAYRVTLMDIQDGRFEEKEPRHGGQVHYDMGRVALVKTANSNWILLTSSRTPPFSSKQLEVCAVPIEKLEWIVAKGVNAPIAAFSSICTEHVKVHTPGECSADATQFSYIHRRRPMLPFEIITD</sequence>
<organism evidence="3 4">
    <name type="scientific">Sphingobacterium yanglingense</name>
    <dbReference type="NCBI Taxonomy" id="1437280"/>
    <lineage>
        <taxon>Bacteria</taxon>
        <taxon>Pseudomonadati</taxon>
        <taxon>Bacteroidota</taxon>
        <taxon>Sphingobacteriia</taxon>
        <taxon>Sphingobacteriales</taxon>
        <taxon>Sphingobacteriaceae</taxon>
        <taxon>Sphingobacterium</taxon>
    </lineage>
</organism>
<keyword evidence="4" id="KW-1185">Reference proteome</keyword>
<evidence type="ECO:0000313" key="4">
    <source>
        <dbReference type="Proteomes" id="UP000295292"/>
    </source>
</evidence>
<dbReference type="AlphaFoldDB" id="A0A4R6WGN6"/>
<feature type="domain" description="Microcystin LR degradation protein MlrC N-terminal" evidence="2">
    <location>
        <begin position="5"/>
        <end position="291"/>
    </location>
</feature>
<dbReference type="InterPro" id="IPR010799">
    <property type="entry name" value="MlrC_C"/>
</dbReference>
<dbReference type="OrthoDB" id="9815420at2"/>
<accession>A0A4R6WGN6</accession>
<gene>
    <name evidence="3" type="ORF">CLV99_0759</name>
</gene>
<evidence type="ECO:0000259" key="1">
    <source>
        <dbReference type="Pfam" id="PF07171"/>
    </source>
</evidence>
<dbReference type="Proteomes" id="UP000295292">
    <property type="component" value="Unassembled WGS sequence"/>
</dbReference>
<proteinExistence type="predicted"/>
<dbReference type="EMBL" id="SNYV01000011">
    <property type="protein sequence ID" value="TDQ79323.1"/>
    <property type="molecule type" value="Genomic_DNA"/>
</dbReference>
<dbReference type="Pfam" id="PF07171">
    <property type="entry name" value="MlrC_C"/>
    <property type="match status" value="1"/>
</dbReference>
<protein>
    <submittedName>
        <fullName evidence="3">Microcystin degradation protein MlrC</fullName>
    </submittedName>
</protein>
<dbReference type="RefSeq" id="WP_133583125.1">
    <property type="nucleotide sequence ID" value="NZ_SNYV01000011.1"/>
</dbReference>
<name>A0A4R6WGN6_9SPHI</name>
<feature type="domain" description="Microcystin LR degradation protein MlrC C-terminal" evidence="1">
    <location>
        <begin position="299"/>
        <end position="473"/>
    </location>
</feature>
<evidence type="ECO:0000313" key="3">
    <source>
        <dbReference type="EMBL" id="TDQ79323.1"/>
    </source>
</evidence>
<comment type="caution">
    <text evidence="3">The sequence shown here is derived from an EMBL/GenBank/DDBJ whole genome shotgun (WGS) entry which is preliminary data.</text>
</comment>
<dbReference type="InterPro" id="IPR015995">
    <property type="entry name" value="MlrC_N"/>
</dbReference>
<dbReference type="Pfam" id="PF07364">
    <property type="entry name" value="DUF1485"/>
    <property type="match status" value="1"/>
</dbReference>
<reference evidence="3 4" key="1">
    <citation type="submission" date="2019-03" db="EMBL/GenBank/DDBJ databases">
        <title>Genomic Encyclopedia of Archaeal and Bacterial Type Strains, Phase II (KMG-II): from individual species to whole genera.</title>
        <authorList>
            <person name="Goeker M."/>
        </authorList>
    </citation>
    <scope>NUCLEOTIDE SEQUENCE [LARGE SCALE GENOMIC DNA]</scope>
    <source>
        <strain evidence="3 4">DSM 28353</strain>
    </source>
</reference>